<dbReference type="RefSeq" id="WP_055422613.1">
    <property type="nucleotide sequence ID" value="NZ_CYHH01000001.1"/>
</dbReference>
<dbReference type="PROSITE" id="PS51352">
    <property type="entry name" value="THIOREDOXIN_2"/>
    <property type="match status" value="1"/>
</dbReference>
<evidence type="ECO:0000313" key="4">
    <source>
        <dbReference type="Proteomes" id="UP000182108"/>
    </source>
</evidence>
<dbReference type="OrthoDB" id="9811352at2"/>
<feature type="domain" description="Thioredoxin" evidence="2">
    <location>
        <begin position="37"/>
        <end position="187"/>
    </location>
</feature>
<organism evidence="3 4">
    <name type="scientific">Tepidiphilus thermophilus</name>
    <dbReference type="NCBI Taxonomy" id="876478"/>
    <lineage>
        <taxon>Bacteria</taxon>
        <taxon>Pseudomonadati</taxon>
        <taxon>Pseudomonadota</taxon>
        <taxon>Hydrogenophilia</taxon>
        <taxon>Hydrogenophilales</taxon>
        <taxon>Hydrogenophilaceae</taxon>
        <taxon>Tepidiphilus</taxon>
    </lineage>
</organism>
<proteinExistence type="predicted"/>
<keyword evidence="1" id="KW-0676">Redox-active center</keyword>
<dbReference type="GO" id="GO:0015036">
    <property type="term" value="F:disulfide oxidoreductase activity"/>
    <property type="evidence" value="ECO:0007669"/>
    <property type="project" value="UniProtKB-ARBA"/>
</dbReference>
<dbReference type="Proteomes" id="UP000182108">
    <property type="component" value="Unassembled WGS sequence"/>
</dbReference>
<evidence type="ECO:0000259" key="2">
    <source>
        <dbReference type="PROSITE" id="PS51352"/>
    </source>
</evidence>
<dbReference type="PROSITE" id="PS51318">
    <property type="entry name" value="TAT"/>
    <property type="match status" value="1"/>
</dbReference>
<dbReference type="InterPro" id="IPR013766">
    <property type="entry name" value="Thioredoxin_domain"/>
</dbReference>
<dbReference type="InterPro" id="IPR050553">
    <property type="entry name" value="Thioredoxin_ResA/DsbE_sf"/>
</dbReference>
<dbReference type="EMBL" id="CYHH01000001">
    <property type="protein sequence ID" value="CUB05167.1"/>
    <property type="molecule type" value="Genomic_DNA"/>
</dbReference>
<dbReference type="SUPFAM" id="SSF52833">
    <property type="entry name" value="Thioredoxin-like"/>
    <property type="match status" value="1"/>
</dbReference>
<dbReference type="InterPro" id="IPR036249">
    <property type="entry name" value="Thioredoxin-like_sf"/>
</dbReference>
<reference evidence="4" key="1">
    <citation type="submission" date="2015-08" db="EMBL/GenBank/DDBJ databases">
        <authorList>
            <person name="Babu N.S."/>
            <person name="Beckwith C.J."/>
            <person name="Beseler K.G."/>
            <person name="Brison A."/>
            <person name="Carone J.V."/>
            <person name="Caskin T.P."/>
            <person name="Diamond M."/>
            <person name="Durham M.E."/>
            <person name="Foxe J.M."/>
            <person name="Go M."/>
            <person name="Henderson B.A."/>
            <person name="Jones I.B."/>
            <person name="McGettigan J.A."/>
            <person name="Micheletti S.J."/>
            <person name="Nasrallah M.E."/>
            <person name="Ortiz D."/>
            <person name="Piller C.R."/>
            <person name="Privatt S.R."/>
            <person name="Schneider S.L."/>
            <person name="Sharp S."/>
            <person name="Smith T.C."/>
            <person name="Stanton J.D."/>
            <person name="Ullery H.E."/>
            <person name="Wilson R.J."/>
            <person name="Serrano M.G."/>
            <person name="Buck G."/>
            <person name="Lee V."/>
            <person name="Wang Y."/>
            <person name="Carvalho R."/>
            <person name="Voegtly L."/>
            <person name="Shi R."/>
            <person name="Duckworth R."/>
            <person name="Johnson A."/>
            <person name="Loviza R."/>
            <person name="Walstead R."/>
            <person name="Shah Z."/>
            <person name="Kiflezghi M."/>
            <person name="Wade K."/>
            <person name="Ball S.L."/>
            <person name="Bradley K.W."/>
            <person name="Asai D.J."/>
            <person name="Bowman C.A."/>
            <person name="Russell D.A."/>
            <person name="Pope W.H."/>
            <person name="Jacobs-Sera D."/>
            <person name="Hendrix R.W."/>
            <person name="Hatfull G.F."/>
        </authorList>
    </citation>
    <scope>NUCLEOTIDE SEQUENCE [LARGE SCALE GENOMIC DNA]</scope>
    <source>
        <strain evidence="4">JCM 19170</strain>
    </source>
</reference>
<dbReference type="InterPro" id="IPR006311">
    <property type="entry name" value="TAT_signal"/>
</dbReference>
<keyword evidence="3" id="KW-0413">Isomerase</keyword>
<dbReference type="InterPro" id="IPR017937">
    <property type="entry name" value="Thioredoxin_CS"/>
</dbReference>
<dbReference type="PROSITE" id="PS00194">
    <property type="entry name" value="THIOREDOXIN_1"/>
    <property type="match status" value="1"/>
</dbReference>
<dbReference type="CDD" id="cd02966">
    <property type="entry name" value="TlpA_like_family"/>
    <property type="match status" value="1"/>
</dbReference>
<dbReference type="GO" id="GO:0016853">
    <property type="term" value="F:isomerase activity"/>
    <property type="evidence" value="ECO:0007669"/>
    <property type="project" value="UniProtKB-KW"/>
</dbReference>
<dbReference type="GO" id="GO:0016209">
    <property type="term" value="F:antioxidant activity"/>
    <property type="evidence" value="ECO:0007669"/>
    <property type="project" value="InterPro"/>
</dbReference>
<dbReference type="PANTHER" id="PTHR42852">
    <property type="entry name" value="THIOL:DISULFIDE INTERCHANGE PROTEIN DSBE"/>
    <property type="match status" value="1"/>
</dbReference>
<gene>
    <name evidence="3" type="ORF">Ga0061068_101240</name>
</gene>
<evidence type="ECO:0000313" key="3">
    <source>
        <dbReference type="EMBL" id="CUB05167.1"/>
    </source>
</evidence>
<protein>
    <submittedName>
        <fullName evidence="3">Thiol-disulfide isomerase or thioredoxin</fullName>
    </submittedName>
</protein>
<sequence>MTSADQEEASSPFLRRRRLLAALAALGLGGALLWLARPQGDPAAHAALSRLIYAKLQEPDGTPRRIATDWRERVRIVNFWATWCPPCRAELPLLAAASQAWPEEKVQFLGLALDDKEAVRRYLERTPLPYPVLLAPPALLDLTVPLGNRRRVLPFTLVIDPHEEQVAAQVGPVTRAKLDGWIHAALTDDAASR</sequence>
<accession>A0A0K6IPF0</accession>
<name>A0A0K6IPF0_9PROT</name>
<dbReference type="Gene3D" id="3.40.30.10">
    <property type="entry name" value="Glutaredoxin"/>
    <property type="match status" value="1"/>
</dbReference>
<dbReference type="Pfam" id="PF00578">
    <property type="entry name" value="AhpC-TSA"/>
    <property type="match status" value="1"/>
</dbReference>
<dbReference type="AlphaFoldDB" id="A0A0K6IPF0"/>
<keyword evidence="4" id="KW-1185">Reference proteome</keyword>
<dbReference type="InterPro" id="IPR000866">
    <property type="entry name" value="AhpC/TSA"/>
</dbReference>
<evidence type="ECO:0000256" key="1">
    <source>
        <dbReference type="ARBA" id="ARBA00023284"/>
    </source>
</evidence>
<dbReference type="PANTHER" id="PTHR42852:SF13">
    <property type="entry name" value="PROTEIN DIPZ"/>
    <property type="match status" value="1"/>
</dbReference>